<organism evidence="1 2">
    <name type="scientific">Leptonema illini</name>
    <dbReference type="NCBI Taxonomy" id="183"/>
    <lineage>
        <taxon>Bacteria</taxon>
        <taxon>Pseudomonadati</taxon>
        <taxon>Spirochaetota</taxon>
        <taxon>Spirochaetia</taxon>
        <taxon>Leptospirales</taxon>
        <taxon>Leptospiraceae</taxon>
        <taxon>Leptonema</taxon>
    </lineage>
</organism>
<name>A0A833H409_9LEPT</name>
<comment type="caution">
    <text evidence="1">The sequence shown here is derived from an EMBL/GenBank/DDBJ whole genome shotgun (WGS) entry which is preliminary data.</text>
</comment>
<reference evidence="1 2" key="1">
    <citation type="submission" date="2019-10" db="EMBL/GenBank/DDBJ databases">
        <title>Extracellular Electron Transfer in a Candidatus Methanoperedens spp. Enrichment Culture.</title>
        <authorList>
            <person name="Berger S."/>
            <person name="Rangel Shaw D."/>
            <person name="Berben T."/>
            <person name="In 'T Zandt M."/>
            <person name="Frank J."/>
            <person name="Reimann J."/>
            <person name="Jetten M.S.M."/>
            <person name="Welte C.U."/>
        </authorList>
    </citation>
    <scope>NUCLEOTIDE SEQUENCE [LARGE SCALE GENOMIC DNA]</scope>
    <source>
        <strain evidence="1">SB12</strain>
    </source>
</reference>
<sequence length="100" mass="11794">MSAGDKVYCANCAHCIVVRQYEADQDKYILRVRCNKKMWSKRSGEEKLYKYFTVARRMMPNCEHYKALGDLLPYIKNLKKELPIKDEIYTIKKPTTKLPA</sequence>
<proteinExistence type="predicted"/>
<dbReference type="RefSeq" id="WP_002771862.1">
    <property type="nucleotide sequence ID" value="NZ_JQDG01000038.1"/>
</dbReference>
<dbReference type="AlphaFoldDB" id="A0A833H409"/>
<dbReference type="Proteomes" id="UP000460298">
    <property type="component" value="Unassembled WGS sequence"/>
</dbReference>
<dbReference type="EMBL" id="WBUI01000002">
    <property type="protein sequence ID" value="KAB2934702.1"/>
    <property type="molecule type" value="Genomic_DNA"/>
</dbReference>
<gene>
    <name evidence="1" type="ORF">F9K24_02700</name>
</gene>
<accession>A0A833H409</accession>
<dbReference type="OrthoDB" id="361342at2"/>
<evidence type="ECO:0000313" key="1">
    <source>
        <dbReference type="EMBL" id="KAB2934702.1"/>
    </source>
</evidence>
<evidence type="ECO:0000313" key="2">
    <source>
        <dbReference type="Proteomes" id="UP000460298"/>
    </source>
</evidence>
<protein>
    <submittedName>
        <fullName evidence="1">Uncharacterized protein</fullName>
    </submittedName>
</protein>